<dbReference type="RefSeq" id="XP_010763276.1">
    <property type="nucleotide sequence ID" value="XM_010764974.1"/>
</dbReference>
<accession>C1GL04</accession>
<dbReference type="VEuPathDB" id="FungiDB:PADG_08011"/>
<evidence type="ECO:0000313" key="3">
    <source>
        <dbReference type="Proteomes" id="UP000001628"/>
    </source>
</evidence>
<sequence length="78" mass="8434">MKLSLLATIAIFGVALAQKGMEAWEIAPVDSACKSRAKARESVRRRSRTEQGMVAVVEAPFKATTEALDGRQITIETA</sequence>
<dbReference type="AlphaFoldDB" id="C1GL04"/>
<gene>
    <name evidence="2" type="ORF">PADG_08011</name>
</gene>
<proteinExistence type="predicted"/>
<feature type="chain" id="PRO_5002908506" evidence="1">
    <location>
        <begin position="18"/>
        <end position="78"/>
    </location>
</feature>
<feature type="signal peptide" evidence="1">
    <location>
        <begin position="1"/>
        <end position="17"/>
    </location>
</feature>
<dbReference type="HOGENOM" id="CLU_2622675_0_0_1"/>
<evidence type="ECO:0000313" key="2">
    <source>
        <dbReference type="EMBL" id="EEH43191.2"/>
    </source>
</evidence>
<dbReference type="InParanoid" id="C1GL04"/>
<evidence type="ECO:0000256" key="1">
    <source>
        <dbReference type="SAM" id="SignalP"/>
    </source>
</evidence>
<reference evidence="2 3" key="1">
    <citation type="journal article" date="2011" name="PLoS Genet.">
        <title>Comparative genomic analysis of human fungal pathogens causing paracoccidioidomycosis.</title>
        <authorList>
            <person name="Desjardins C.A."/>
            <person name="Champion M.D."/>
            <person name="Holder J.W."/>
            <person name="Muszewska A."/>
            <person name="Goldberg J."/>
            <person name="Bailao A.M."/>
            <person name="Brigido M.M."/>
            <person name="Ferreira M.E."/>
            <person name="Garcia A.M."/>
            <person name="Grynberg M."/>
            <person name="Gujja S."/>
            <person name="Heiman D.I."/>
            <person name="Henn M.R."/>
            <person name="Kodira C.D."/>
            <person name="Leon-Narvaez H."/>
            <person name="Longo L.V."/>
            <person name="Ma L.J."/>
            <person name="Malavazi I."/>
            <person name="Matsuo A.L."/>
            <person name="Morais F.V."/>
            <person name="Pereira M."/>
            <person name="Rodriguez-Brito S."/>
            <person name="Sakthikumar S."/>
            <person name="Salem-Izacc S.M."/>
            <person name="Sykes S.M."/>
            <person name="Teixeira M.M."/>
            <person name="Vallejo M.C."/>
            <person name="Walter M.E."/>
            <person name="Yandava C."/>
            <person name="Young S."/>
            <person name="Zeng Q."/>
            <person name="Zucker J."/>
            <person name="Felipe M.S."/>
            <person name="Goldman G.H."/>
            <person name="Haas B.J."/>
            <person name="McEwen J.G."/>
            <person name="Nino-Vega G."/>
            <person name="Puccia R."/>
            <person name="San-Blas G."/>
            <person name="Soares C.M."/>
            <person name="Birren B.W."/>
            <person name="Cuomo C.A."/>
        </authorList>
    </citation>
    <scope>NUCLEOTIDE SEQUENCE [LARGE SCALE GENOMIC DNA]</scope>
    <source>
        <strain evidence="2 3">Pb18</strain>
    </source>
</reference>
<protein>
    <submittedName>
        <fullName evidence="2">Uncharacterized protein</fullName>
    </submittedName>
</protein>
<keyword evidence="3" id="KW-1185">Reference proteome</keyword>
<keyword evidence="1" id="KW-0732">Signal</keyword>
<dbReference type="EMBL" id="KN275969">
    <property type="protein sequence ID" value="EEH43191.2"/>
    <property type="molecule type" value="Genomic_DNA"/>
</dbReference>
<name>C1GL04_PARBD</name>
<dbReference type="GeneID" id="22586388"/>
<dbReference type="KEGG" id="pbn:PADG_08011"/>
<organism evidence="2 3">
    <name type="scientific">Paracoccidioides brasiliensis (strain Pb18)</name>
    <dbReference type="NCBI Taxonomy" id="502780"/>
    <lineage>
        <taxon>Eukaryota</taxon>
        <taxon>Fungi</taxon>
        <taxon>Dikarya</taxon>
        <taxon>Ascomycota</taxon>
        <taxon>Pezizomycotina</taxon>
        <taxon>Eurotiomycetes</taxon>
        <taxon>Eurotiomycetidae</taxon>
        <taxon>Onygenales</taxon>
        <taxon>Ajellomycetaceae</taxon>
        <taxon>Paracoccidioides</taxon>
    </lineage>
</organism>
<dbReference type="Proteomes" id="UP000001628">
    <property type="component" value="Unassembled WGS sequence"/>
</dbReference>